<evidence type="ECO:0008006" key="3">
    <source>
        <dbReference type="Google" id="ProtNLM"/>
    </source>
</evidence>
<organism evidence="1 2">
    <name type="scientific">Pristionchus entomophagus</name>
    <dbReference type="NCBI Taxonomy" id="358040"/>
    <lineage>
        <taxon>Eukaryota</taxon>
        <taxon>Metazoa</taxon>
        <taxon>Ecdysozoa</taxon>
        <taxon>Nematoda</taxon>
        <taxon>Chromadorea</taxon>
        <taxon>Rhabditida</taxon>
        <taxon>Rhabditina</taxon>
        <taxon>Diplogasteromorpha</taxon>
        <taxon>Diplogasteroidea</taxon>
        <taxon>Neodiplogasteridae</taxon>
        <taxon>Pristionchus</taxon>
    </lineage>
</organism>
<name>A0AAV5UKE4_9BILA</name>
<feature type="non-terminal residue" evidence="1">
    <location>
        <position position="1"/>
    </location>
</feature>
<reference evidence="1" key="1">
    <citation type="submission" date="2023-10" db="EMBL/GenBank/DDBJ databases">
        <title>Genome assembly of Pristionchus species.</title>
        <authorList>
            <person name="Yoshida K."/>
            <person name="Sommer R.J."/>
        </authorList>
    </citation>
    <scope>NUCLEOTIDE SEQUENCE</scope>
    <source>
        <strain evidence="1">RS0144</strain>
    </source>
</reference>
<feature type="non-terminal residue" evidence="1">
    <location>
        <position position="114"/>
    </location>
</feature>
<comment type="caution">
    <text evidence="1">The sequence shown here is derived from an EMBL/GenBank/DDBJ whole genome shotgun (WGS) entry which is preliminary data.</text>
</comment>
<evidence type="ECO:0000313" key="1">
    <source>
        <dbReference type="EMBL" id="GMT06399.1"/>
    </source>
</evidence>
<proteinExistence type="predicted"/>
<dbReference type="Proteomes" id="UP001432027">
    <property type="component" value="Unassembled WGS sequence"/>
</dbReference>
<sequence length="114" mass="12000">GRASAGLGLVLGASTRRVLGTAARFLASALSPVELVEQRQIVFVVVTAAAWLVRRASAASLLYSVSRSLLVCGISNSLGGCLVYLQLLVDIVLIGSHLRRWISECMSDGAPSIF</sequence>
<accession>A0AAV5UKE4</accession>
<keyword evidence="2" id="KW-1185">Reference proteome</keyword>
<protein>
    <recommendedName>
        <fullName evidence="3">G protein-coupled receptor</fullName>
    </recommendedName>
</protein>
<dbReference type="AlphaFoldDB" id="A0AAV5UKE4"/>
<gene>
    <name evidence="1" type="ORF">PENTCL1PPCAC_28573</name>
</gene>
<evidence type="ECO:0000313" key="2">
    <source>
        <dbReference type="Proteomes" id="UP001432027"/>
    </source>
</evidence>
<dbReference type="EMBL" id="BTSX01000006">
    <property type="protein sequence ID" value="GMT06399.1"/>
    <property type="molecule type" value="Genomic_DNA"/>
</dbReference>